<evidence type="ECO:0000256" key="11">
    <source>
        <dbReference type="ARBA" id="ARBA00023286"/>
    </source>
</evidence>
<feature type="transmembrane region" description="Helical" evidence="13">
    <location>
        <begin position="411"/>
        <end position="433"/>
    </location>
</feature>
<dbReference type="Pfam" id="PF10613">
    <property type="entry name" value="Lig_chan-Glu_bd"/>
    <property type="match status" value="1"/>
</dbReference>
<dbReference type="EMBL" id="KK852780">
    <property type="protein sequence ID" value="KDR16660.1"/>
    <property type="molecule type" value="Genomic_DNA"/>
</dbReference>
<keyword evidence="8 13" id="KW-0472">Membrane</keyword>
<feature type="domain" description="Ionotropic glutamate receptor C-terminal" evidence="15">
    <location>
        <begin position="341"/>
        <end position="448"/>
    </location>
</feature>
<evidence type="ECO:0000256" key="12">
    <source>
        <dbReference type="ARBA" id="ARBA00023303"/>
    </source>
</evidence>
<proteinExistence type="inferred from homology"/>
<dbReference type="Proteomes" id="UP000027135">
    <property type="component" value="Unassembled WGS sequence"/>
</dbReference>
<gene>
    <name evidence="17" type="ORF">L798_08933</name>
</gene>
<organism evidence="17 18">
    <name type="scientific">Zootermopsis nevadensis</name>
    <name type="common">Dampwood termite</name>
    <dbReference type="NCBI Taxonomy" id="136037"/>
    <lineage>
        <taxon>Eukaryota</taxon>
        <taxon>Metazoa</taxon>
        <taxon>Ecdysozoa</taxon>
        <taxon>Arthropoda</taxon>
        <taxon>Hexapoda</taxon>
        <taxon>Insecta</taxon>
        <taxon>Pterygota</taxon>
        <taxon>Neoptera</taxon>
        <taxon>Polyneoptera</taxon>
        <taxon>Dictyoptera</taxon>
        <taxon>Blattodea</taxon>
        <taxon>Blattoidea</taxon>
        <taxon>Termitoidae</taxon>
        <taxon>Termopsidae</taxon>
        <taxon>Zootermopsis</taxon>
    </lineage>
</organism>
<evidence type="ECO:0000256" key="7">
    <source>
        <dbReference type="ARBA" id="ARBA00023065"/>
    </source>
</evidence>
<keyword evidence="11" id="KW-1071">Ligand-gated ion channel</keyword>
<dbReference type="InParanoid" id="A0A067R176"/>
<dbReference type="Gene3D" id="3.40.190.10">
    <property type="entry name" value="Periplasmic binding protein-like II"/>
    <property type="match status" value="1"/>
</dbReference>
<evidence type="ECO:0000256" key="5">
    <source>
        <dbReference type="ARBA" id="ARBA00022692"/>
    </source>
</evidence>
<accession>A0A067R176</accession>
<dbReference type="Gene3D" id="1.10.287.70">
    <property type="match status" value="1"/>
</dbReference>
<comment type="similarity">
    <text evidence="2">Belongs to the glutamate-gated ion channel (TC 1.A.10.1) family.</text>
</comment>
<keyword evidence="12" id="KW-0407">Ion channel</keyword>
<dbReference type="GO" id="GO:0005886">
    <property type="term" value="C:plasma membrane"/>
    <property type="evidence" value="ECO:0007669"/>
    <property type="project" value="UniProtKB-SubCell"/>
</dbReference>
<evidence type="ECO:0000256" key="1">
    <source>
        <dbReference type="ARBA" id="ARBA00004651"/>
    </source>
</evidence>
<reference evidence="17 18" key="1">
    <citation type="journal article" date="2014" name="Nat. Commun.">
        <title>Molecular traces of alternative social organization in a termite genome.</title>
        <authorList>
            <person name="Terrapon N."/>
            <person name="Li C."/>
            <person name="Robertson H.M."/>
            <person name="Ji L."/>
            <person name="Meng X."/>
            <person name="Booth W."/>
            <person name="Chen Z."/>
            <person name="Childers C.P."/>
            <person name="Glastad K.M."/>
            <person name="Gokhale K."/>
            <person name="Gowin J."/>
            <person name="Gronenberg W."/>
            <person name="Hermansen R.A."/>
            <person name="Hu H."/>
            <person name="Hunt B.G."/>
            <person name="Huylmans A.K."/>
            <person name="Khalil S.M."/>
            <person name="Mitchell R.D."/>
            <person name="Munoz-Torres M.C."/>
            <person name="Mustard J.A."/>
            <person name="Pan H."/>
            <person name="Reese J.T."/>
            <person name="Scharf M.E."/>
            <person name="Sun F."/>
            <person name="Vogel H."/>
            <person name="Xiao J."/>
            <person name="Yang W."/>
            <person name="Yang Z."/>
            <person name="Yang Z."/>
            <person name="Zhou J."/>
            <person name="Zhu J."/>
            <person name="Brent C.S."/>
            <person name="Elsik C.G."/>
            <person name="Goodisman M.A."/>
            <person name="Liberles D.A."/>
            <person name="Roe R.M."/>
            <person name="Vargo E.L."/>
            <person name="Vilcinskas A."/>
            <person name="Wang J."/>
            <person name="Bornberg-Bauer E."/>
            <person name="Korb J."/>
            <person name="Zhang G."/>
            <person name="Liebig J."/>
        </authorList>
    </citation>
    <scope>NUCLEOTIDE SEQUENCE [LARGE SCALE GENOMIC DNA]</scope>
    <source>
        <tissue evidence="17">Whole organism</tissue>
    </source>
</reference>
<feature type="domain" description="Ionotropic glutamate receptor L-glutamate and glycine-binding" evidence="16">
    <location>
        <begin position="232"/>
        <end position="325"/>
    </location>
</feature>
<evidence type="ECO:0000256" key="6">
    <source>
        <dbReference type="ARBA" id="ARBA00022989"/>
    </source>
</evidence>
<sequence length="631" mass="70427">MKLMILAVLITSSTCLYVNNTVNMATAVIQHFRSVCVYLLHGYDTSITFIHHPRSSSPGSEHNDPSAAAKPGSIPGNLSLSACQAPSAILPESLLSSHISFPLAEFSSLGRGRSHTELRKEVGLARTVRLSGAKWLLFLDRDSVLEHFFADADIPFDCELLVAQPGDSRHVMLSEVYRVSSSLPLQTHRLGNWTPVGAFSWPTQTFYGRRNTLQGLVLKTGTIEHLLTVITKEENKKPMEVGGYYGDIWSALKNQMDFKADYYTPKDDSFGVKLDNGSWNGVVGMVVGGGVHVSNAAFMYNAPRMRAVDYLDPMSVDRMVIYVRKADSTDLVWMSFLAPFSLDVWVTLSASLFLLSAASLLLDRASPHRRRQEEEGLLLEFPRALFSVLKPFCWQGSTDDRVEVSWRVIQLTANLTALVIVVSYSASVLSRIMTSKGKLPFNSFEEFLELGTYTLAVGRHGGHFTHFQISGDPVLRAVYDRHMAPYVSSFPEGDLEALNMACARHNFAAVDLKNILPYYSDKLICSLEEVPKAYVEFKESMIIKKRSPYLGIFRHTVHNMHRSGILDAISKRNTKKLTPITGLEFKSVSLTQVTPVLVLLTTAAVAAMLLLTLENIIFRINLRFNKYNRKD</sequence>
<evidence type="ECO:0000256" key="4">
    <source>
        <dbReference type="ARBA" id="ARBA00022475"/>
    </source>
</evidence>
<evidence type="ECO:0000256" key="3">
    <source>
        <dbReference type="ARBA" id="ARBA00022448"/>
    </source>
</evidence>
<evidence type="ECO:0000256" key="8">
    <source>
        <dbReference type="ARBA" id="ARBA00023136"/>
    </source>
</evidence>
<protein>
    <submittedName>
        <fullName evidence="17">Uncharacterized protein</fullName>
    </submittedName>
</protein>
<keyword evidence="6 13" id="KW-1133">Transmembrane helix</keyword>
<keyword evidence="7" id="KW-0406">Ion transport</keyword>
<dbReference type="InterPro" id="IPR052192">
    <property type="entry name" value="Insect_Ionotropic_Sensory_Rcpt"/>
</dbReference>
<feature type="signal peptide" evidence="14">
    <location>
        <begin position="1"/>
        <end position="15"/>
    </location>
</feature>
<dbReference type="SUPFAM" id="SSF53850">
    <property type="entry name" value="Periplasmic binding protein-like II"/>
    <property type="match status" value="1"/>
</dbReference>
<keyword evidence="3" id="KW-0813">Transport</keyword>
<evidence type="ECO:0000256" key="10">
    <source>
        <dbReference type="ARBA" id="ARBA00023180"/>
    </source>
</evidence>
<name>A0A067R176_ZOONE</name>
<evidence type="ECO:0000313" key="18">
    <source>
        <dbReference type="Proteomes" id="UP000027135"/>
    </source>
</evidence>
<dbReference type="PANTHER" id="PTHR42643">
    <property type="entry name" value="IONOTROPIC RECEPTOR 20A-RELATED"/>
    <property type="match status" value="1"/>
</dbReference>
<feature type="transmembrane region" description="Helical" evidence="13">
    <location>
        <begin position="344"/>
        <end position="362"/>
    </location>
</feature>
<keyword evidence="5 13" id="KW-0812">Transmembrane</keyword>
<dbReference type="eggNOG" id="KOG1054">
    <property type="taxonomic scope" value="Eukaryota"/>
</dbReference>
<keyword evidence="10" id="KW-0325">Glycoprotein</keyword>
<evidence type="ECO:0000256" key="13">
    <source>
        <dbReference type="SAM" id="Phobius"/>
    </source>
</evidence>
<feature type="chain" id="PRO_5012610337" evidence="14">
    <location>
        <begin position="16"/>
        <end position="631"/>
    </location>
</feature>
<keyword evidence="18" id="KW-1185">Reference proteome</keyword>
<evidence type="ECO:0000259" key="15">
    <source>
        <dbReference type="Pfam" id="PF00060"/>
    </source>
</evidence>
<evidence type="ECO:0000256" key="2">
    <source>
        <dbReference type="ARBA" id="ARBA00008685"/>
    </source>
</evidence>
<keyword evidence="14" id="KW-0732">Signal</keyword>
<evidence type="ECO:0000313" key="17">
    <source>
        <dbReference type="EMBL" id="KDR16660.1"/>
    </source>
</evidence>
<dbReference type="PANTHER" id="PTHR42643:SF32">
    <property type="entry name" value="IONOTROPIC RECEPTOR 31A, ISOFORM C-RELATED"/>
    <property type="match status" value="1"/>
</dbReference>
<comment type="subcellular location">
    <subcellularLocation>
        <location evidence="1">Cell membrane</location>
        <topology evidence="1">Multi-pass membrane protein</topology>
    </subcellularLocation>
</comment>
<dbReference type="AlphaFoldDB" id="A0A067R176"/>
<feature type="transmembrane region" description="Helical" evidence="13">
    <location>
        <begin position="596"/>
        <end position="620"/>
    </location>
</feature>
<evidence type="ECO:0000256" key="14">
    <source>
        <dbReference type="SAM" id="SignalP"/>
    </source>
</evidence>
<evidence type="ECO:0000256" key="9">
    <source>
        <dbReference type="ARBA" id="ARBA00023170"/>
    </source>
</evidence>
<dbReference type="InterPro" id="IPR019594">
    <property type="entry name" value="Glu/Gly-bd"/>
</dbReference>
<dbReference type="InterPro" id="IPR001320">
    <property type="entry name" value="Iontro_rcpt_C"/>
</dbReference>
<evidence type="ECO:0000259" key="16">
    <source>
        <dbReference type="Pfam" id="PF10613"/>
    </source>
</evidence>
<keyword evidence="4" id="KW-1003">Cell membrane</keyword>
<dbReference type="Pfam" id="PF00060">
    <property type="entry name" value="Lig_chan"/>
    <property type="match status" value="1"/>
</dbReference>
<dbReference type="GO" id="GO:0015276">
    <property type="term" value="F:ligand-gated monoatomic ion channel activity"/>
    <property type="evidence" value="ECO:0007669"/>
    <property type="project" value="InterPro"/>
</dbReference>
<keyword evidence="9" id="KW-0675">Receptor</keyword>
<dbReference type="GO" id="GO:0050906">
    <property type="term" value="P:detection of stimulus involved in sensory perception"/>
    <property type="evidence" value="ECO:0007669"/>
    <property type="project" value="UniProtKB-ARBA"/>
</dbReference>